<keyword evidence="5" id="KW-0677">Repeat</keyword>
<dbReference type="EMBL" id="LSRX01000332">
    <property type="protein sequence ID" value="OLQ00305.1"/>
    <property type="molecule type" value="Genomic_DNA"/>
</dbReference>
<organism evidence="10 11">
    <name type="scientific">Symbiodinium microadriaticum</name>
    <name type="common">Dinoflagellate</name>
    <name type="synonym">Zooxanthella microadriatica</name>
    <dbReference type="NCBI Taxonomy" id="2951"/>
    <lineage>
        <taxon>Eukaryota</taxon>
        <taxon>Sar</taxon>
        <taxon>Alveolata</taxon>
        <taxon>Dinophyceae</taxon>
        <taxon>Suessiales</taxon>
        <taxon>Symbiodiniaceae</taxon>
        <taxon>Symbiodinium</taxon>
    </lineage>
</organism>
<dbReference type="OrthoDB" id="406818at2759"/>
<evidence type="ECO:0000256" key="3">
    <source>
        <dbReference type="ARBA" id="ARBA00022448"/>
    </source>
</evidence>
<evidence type="ECO:0000256" key="8">
    <source>
        <dbReference type="ARBA" id="ARBA00023136"/>
    </source>
</evidence>
<dbReference type="GO" id="GO:0031966">
    <property type="term" value="C:mitochondrial membrane"/>
    <property type="evidence" value="ECO:0007669"/>
    <property type="project" value="UniProtKB-SubCell"/>
</dbReference>
<evidence type="ECO:0000256" key="2">
    <source>
        <dbReference type="ARBA" id="ARBA00006375"/>
    </source>
</evidence>
<accession>A0A1Q9DYP5</accession>
<evidence type="ECO:0000313" key="11">
    <source>
        <dbReference type="Proteomes" id="UP000186817"/>
    </source>
</evidence>
<evidence type="ECO:0000256" key="4">
    <source>
        <dbReference type="ARBA" id="ARBA00022692"/>
    </source>
</evidence>
<dbReference type="Proteomes" id="UP000186817">
    <property type="component" value="Unassembled WGS sequence"/>
</dbReference>
<protein>
    <submittedName>
        <fullName evidence="10">Mitochondrial substrate carrier family protein G</fullName>
    </submittedName>
</protein>
<keyword evidence="11" id="KW-1185">Reference proteome</keyword>
<evidence type="ECO:0000256" key="6">
    <source>
        <dbReference type="ARBA" id="ARBA00022989"/>
    </source>
</evidence>
<dbReference type="InterPro" id="IPR018108">
    <property type="entry name" value="MCP_transmembrane"/>
</dbReference>
<comment type="caution">
    <text evidence="10">The sequence shown here is derived from an EMBL/GenBank/DDBJ whole genome shotgun (WGS) entry which is preliminary data.</text>
</comment>
<feature type="repeat" description="Solcar" evidence="9">
    <location>
        <begin position="476"/>
        <end position="561"/>
    </location>
</feature>
<dbReference type="InterPro" id="IPR050567">
    <property type="entry name" value="Mitochondrial_Carrier"/>
</dbReference>
<evidence type="ECO:0000256" key="5">
    <source>
        <dbReference type="ARBA" id="ARBA00022737"/>
    </source>
</evidence>
<evidence type="ECO:0000256" key="1">
    <source>
        <dbReference type="ARBA" id="ARBA00004225"/>
    </source>
</evidence>
<keyword evidence="8 9" id="KW-0472">Membrane</keyword>
<comment type="subcellular location">
    <subcellularLocation>
        <location evidence="1">Mitochondrion membrane</location>
        <topology evidence="1">Multi-pass membrane protein</topology>
    </subcellularLocation>
</comment>
<dbReference type="GO" id="GO:0022857">
    <property type="term" value="F:transmembrane transporter activity"/>
    <property type="evidence" value="ECO:0007669"/>
    <property type="project" value="TreeGrafter"/>
</dbReference>
<sequence length="656" mass="74653">MDFASGWAGGVIGTLLLHPLDTLRTRQALNGDPLTQALRAIIRSEGVGSLYSGVMSPCLFTGIWKGVTLFTHRQLQHLLARHHGFDVASQLTVLETPQQKMDRLKMQRQQAKARSIAKLLDEGDLMSLIIEKRQAARREAVRVFSRLAQNLSSPDQLKRLTWQLMDSGKEQVETFLEHLIPSLVDEWWTVAGHVLVQRYLEWATQTFPDRFQERILHTSLTIEESMHAVTPAIHLHAQFTFAKRVDRTQLLEKYLFDVTVCVELVICYLCFYKVPHSRNLSCFKFGSIKPHIECNHARGKDVFPSRARAHFYVYASKVGSLWNYTNFWPFIDYEVNPAWITSWWSVQKLSHRTYQRYLLQCRRSYKNFLQNAEVVQSAEILDNLNDFQFILDYRAILQANNDTHRLGDSSTGMYAYQVYLWATPIVLTLDLDVDSKAAFDRSEWLRANIYLDVLQIGVLAGAKRGMNAATLEVPEEVACCASVAGAVGGAVLAPAELIKSRSQICSEPHSSPFQEELNQVRALFRPGASPRRACRGLPLLLLRDGPATFVDLGCYELVKRYGQARDWPWYLSSAAAGILAAPAGWTSIYPIEIIRIRYQGELRWNTYGEVARHVYATRGVSGFFLGWRTCLLHAGLRNVCVMVVYELLKPREPNIP</sequence>
<feature type="repeat" description="Solcar" evidence="9">
    <location>
        <begin position="568"/>
        <end position="651"/>
    </location>
</feature>
<feature type="repeat" description="Solcar" evidence="9">
    <location>
        <begin position="1"/>
        <end position="78"/>
    </location>
</feature>
<dbReference type="PANTHER" id="PTHR45624">
    <property type="entry name" value="MITOCHONDRIAL BASIC AMINO ACIDS TRANSPORTER-RELATED"/>
    <property type="match status" value="1"/>
</dbReference>
<proteinExistence type="inferred from homology"/>
<dbReference type="InterPro" id="IPR023395">
    <property type="entry name" value="MCP_dom_sf"/>
</dbReference>
<dbReference type="Gene3D" id="1.50.40.10">
    <property type="entry name" value="Mitochondrial carrier domain"/>
    <property type="match status" value="2"/>
</dbReference>
<keyword evidence="7" id="KW-0496">Mitochondrion</keyword>
<dbReference type="AlphaFoldDB" id="A0A1Q9DYP5"/>
<dbReference type="PROSITE" id="PS50920">
    <property type="entry name" value="SOLCAR"/>
    <property type="match status" value="3"/>
</dbReference>
<keyword evidence="4 9" id="KW-0812">Transmembrane</keyword>
<dbReference type="Pfam" id="PF00153">
    <property type="entry name" value="Mito_carr"/>
    <property type="match status" value="3"/>
</dbReference>
<evidence type="ECO:0000256" key="7">
    <source>
        <dbReference type="ARBA" id="ARBA00023128"/>
    </source>
</evidence>
<evidence type="ECO:0000256" key="9">
    <source>
        <dbReference type="PROSITE-ProRule" id="PRU00282"/>
    </source>
</evidence>
<keyword evidence="6" id="KW-1133">Transmembrane helix</keyword>
<name>A0A1Q9DYP5_SYMMI</name>
<comment type="similarity">
    <text evidence="2">Belongs to the mitochondrial carrier (TC 2.A.29) family.</text>
</comment>
<evidence type="ECO:0000313" key="10">
    <source>
        <dbReference type="EMBL" id="OLQ00305.1"/>
    </source>
</evidence>
<dbReference type="SUPFAM" id="SSF103506">
    <property type="entry name" value="Mitochondrial carrier"/>
    <property type="match status" value="2"/>
</dbReference>
<reference evidence="10 11" key="1">
    <citation type="submission" date="2016-02" db="EMBL/GenBank/DDBJ databases">
        <title>Genome analysis of coral dinoflagellate symbionts highlights evolutionary adaptations to a symbiotic lifestyle.</title>
        <authorList>
            <person name="Aranda M."/>
            <person name="Li Y."/>
            <person name="Liew Y.J."/>
            <person name="Baumgarten S."/>
            <person name="Simakov O."/>
            <person name="Wilson M."/>
            <person name="Piel J."/>
            <person name="Ashoor H."/>
            <person name="Bougouffa S."/>
            <person name="Bajic V.B."/>
            <person name="Ryu T."/>
            <person name="Ravasi T."/>
            <person name="Bayer T."/>
            <person name="Micklem G."/>
            <person name="Kim H."/>
            <person name="Bhak J."/>
            <person name="Lajeunesse T.C."/>
            <person name="Voolstra C.R."/>
        </authorList>
    </citation>
    <scope>NUCLEOTIDE SEQUENCE [LARGE SCALE GENOMIC DNA]</scope>
    <source>
        <strain evidence="10 11">CCMP2467</strain>
    </source>
</reference>
<gene>
    <name evidence="10" type="primary">mcfG</name>
    <name evidence="10" type="ORF">AK812_SmicGene17054</name>
</gene>
<keyword evidence="3" id="KW-0813">Transport</keyword>